<evidence type="ECO:0008006" key="3">
    <source>
        <dbReference type="Google" id="ProtNLM"/>
    </source>
</evidence>
<evidence type="ECO:0000313" key="1">
    <source>
        <dbReference type="EMBL" id="KAJ8461334.1"/>
    </source>
</evidence>
<comment type="caution">
    <text evidence="1">The sequence shown here is derived from an EMBL/GenBank/DDBJ whole genome shotgun (WGS) entry which is preliminary data.</text>
</comment>
<organism evidence="1 2">
    <name type="scientific">Ensete ventricosum</name>
    <name type="common">Abyssinian banana</name>
    <name type="synonym">Musa ensete</name>
    <dbReference type="NCBI Taxonomy" id="4639"/>
    <lineage>
        <taxon>Eukaryota</taxon>
        <taxon>Viridiplantae</taxon>
        <taxon>Streptophyta</taxon>
        <taxon>Embryophyta</taxon>
        <taxon>Tracheophyta</taxon>
        <taxon>Spermatophyta</taxon>
        <taxon>Magnoliopsida</taxon>
        <taxon>Liliopsida</taxon>
        <taxon>Zingiberales</taxon>
        <taxon>Musaceae</taxon>
        <taxon>Ensete</taxon>
    </lineage>
</organism>
<sequence length="96" mass="10578">MASPSKKKASEVLNLKRHPQGGFYFETFRDLSITLAVSRLRLPQDWGGRKGMPSCIILLLVPPAFPFQDFELAVVADLKAIAPPAEPVVDYLVLPS</sequence>
<dbReference type="InterPro" id="IPR011051">
    <property type="entry name" value="RmlC_Cupin_sf"/>
</dbReference>
<dbReference type="EMBL" id="JAQQAF010000009">
    <property type="protein sequence ID" value="KAJ8461334.1"/>
    <property type="molecule type" value="Genomic_DNA"/>
</dbReference>
<gene>
    <name evidence="1" type="ORF">OPV22_034260</name>
</gene>
<accession>A0AAV8PPA5</accession>
<dbReference type="Proteomes" id="UP001222027">
    <property type="component" value="Unassembled WGS sequence"/>
</dbReference>
<evidence type="ECO:0000313" key="2">
    <source>
        <dbReference type="Proteomes" id="UP001222027"/>
    </source>
</evidence>
<keyword evidence="2" id="KW-1185">Reference proteome</keyword>
<dbReference type="AlphaFoldDB" id="A0AAV8PPA5"/>
<name>A0AAV8PPA5_ENSVE</name>
<dbReference type="SUPFAM" id="SSF51182">
    <property type="entry name" value="RmlC-like cupins"/>
    <property type="match status" value="1"/>
</dbReference>
<protein>
    <recommendedName>
        <fullName evidence="3">DUF985 domain-containing protein</fullName>
    </recommendedName>
</protein>
<proteinExistence type="predicted"/>
<reference evidence="1 2" key="1">
    <citation type="submission" date="2022-12" db="EMBL/GenBank/DDBJ databases">
        <title>Chromosome-scale assembly of the Ensete ventricosum genome.</title>
        <authorList>
            <person name="Dussert Y."/>
            <person name="Stocks J."/>
            <person name="Wendawek A."/>
            <person name="Woldeyes F."/>
            <person name="Nichols R.A."/>
            <person name="Borrell J.S."/>
        </authorList>
    </citation>
    <scope>NUCLEOTIDE SEQUENCE [LARGE SCALE GENOMIC DNA]</scope>
    <source>
        <strain evidence="2">cv. Maze</strain>
        <tissue evidence="1">Seeds</tissue>
    </source>
</reference>